<feature type="compositionally biased region" description="Acidic residues" evidence="1">
    <location>
        <begin position="523"/>
        <end position="532"/>
    </location>
</feature>
<comment type="caution">
    <text evidence="2">The sequence shown here is derived from an EMBL/GenBank/DDBJ whole genome shotgun (WGS) entry which is preliminary data.</text>
</comment>
<proteinExistence type="predicted"/>
<accession>A0A5R9FUC9</accession>
<dbReference type="AlphaFoldDB" id="A0A5R9FUC9"/>
<evidence type="ECO:0000256" key="1">
    <source>
        <dbReference type="SAM" id="MobiDB-lite"/>
    </source>
</evidence>
<dbReference type="Proteomes" id="UP000305906">
    <property type="component" value="Unassembled WGS sequence"/>
</dbReference>
<dbReference type="EMBL" id="VBZC01000033">
    <property type="protein sequence ID" value="TLS43115.1"/>
    <property type="molecule type" value="Genomic_DNA"/>
</dbReference>
<feature type="compositionally biased region" description="Basic and acidic residues" evidence="1">
    <location>
        <begin position="50"/>
        <end position="64"/>
    </location>
</feature>
<organism evidence="2 3">
    <name type="scientific">Streptomyces montanus</name>
    <dbReference type="NCBI Taxonomy" id="2580423"/>
    <lineage>
        <taxon>Bacteria</taxon>
        <taxon>Bacillati</taxon>
        <taxon>Actinomycetota</taxon>
        <taxon>Actinomycetes</taxon>
        <taxon>Kitasatosporales</taxon>
        <taxon>Streptomycetaceae</taxon>
        <taxon>Streptomyces</taxon>
    </lineage>
</organism>
<protein>
    <submittedName>
        <fullName evidence="2">Uncharacterized protein</fullName>
    </submittedName>
</protein>
<feature type="region of interest" description="Disordered" evidence="1">
    <location>
        <begin position="1"/>
        <end position="64"/>
    </location>
</feature>
<sequence>MTAGDPPFSGQRRAPPRGACHRDCVNRARPGFHAGDISRNGAEMRNTTHARVDARNRHPRRSERDWRRALAAAGTALALGAAGTLTTACGPTATGASRQEDAPEELRDRLAATEQPLRGNEAQRAFQDVADAMADARDAGMEPQEMLGEVLASHARQWKRRDGMEAFLENNAELNGHSVTVQAPSRKGNQGAGGRQAVGGDPGAAPNAPAQAQAQPTVTTFFTNGVLNNSVLDLPQAGTALGDALVQQITTVYNRSAVDPVGSVRAGMAAAQTPDVKKDKPQEVVDLIDSLTHPLAVPDLMVTVTAAGDALKNSMPGLVNRWASPEAARKSPAYGELKKQVRTELNAGNRVVLVAHSDGCFIIRQVKRDLDADVSAKRPGPSPIGAIYIAPPFKDEDPTTLNTDDSRYILLPNDIINSINNDSLDPTAKATPPQPELNPLAIHFINNYLQKGSKTRQQIIDGHNGVTSYICKSPAVGGLKRRPGQEPECEEPPRGETTPGTQRPTETAPEETPGETSERPELTPEETPEETPGEQTPGTQTPEEPPADTPGEQTPHEPPVSPPEHTPAPQHVPGLPGAARRTVR</sequence>
<keyword evidence="3" id="KW-1185">Reference proteome</keyword>
<evidence type="ECO:0000313" key="2">
    <source>
        <dbReference type="EMBL" id="TLS43115.1"/>
    </source>
</evidence>
<feature type="compositionally biased region" description="Gly residues" evidence="1">
    <location>
        <begin position="190"/>
        <end position="202"/>
    </location>
</feature>
<evidence type="ECO:0000313" key="3">
    <source>
        <dbReference type="Proteomes" id="UP000305906"/>
    </source>
</evidence>
<feature type="region of interest" description="Disordered" evidence="1">
    <location>
        <begin position="474"/>
        <end position="584"/>
    </location>
</feature>
<feature type="compositionally biased region" description="Low complexity" evidence="1">
    <location>
        <begin position="533"/>
        <end position="542"/>
    </location>
</feature>
<feature type="compositionally biased region" description="Pro residues" evidence="1">
    <location>
        <begin position="556"/>
        <end position="566"/>
    </location>
</feature>
<reference evidence="2 3" key="1">
    <citation type="submission" date="2019-05" db="EMBL/GenBank/DDBJ databases">
        <title>Streptomyces sp. NEAU-C151, a novel actinomycete isolated from soil.</title>
        <authorList>
            <person name="Han L."/>
            <person name="Jiang H."/>
        </authorList>
    </citation>
    <scope>NUCLEOTIDE SEQUENCE [LARGE SCALE GENOMIC DNA]</scope>
    <source>
        <strain evidence="2 3">NEAU-C151</strain>
    </source>
</reference>
<feature type="region of interest" description="Disordered" evidence="1">
    <location>
        <begin position="181"/>
        <end position="212"/>
    </location>
</feature>
<name>A0A5R9FUC9_9ACTN</name>
<gene>
    <name evidence="2" type="ORF">FE633_27660</name>
</gene>